<evidence type="ECO:0000313" key="3">
    <source>
        <dbReference type="Proteomes" id="UP000270299"/>
    </source>
</evidence>
<dbReference type="EMBL" id="RCUV01000003">
    <property type="protein sequence ID" value="RLP72984.1"/>
    <property type="molecule type" value="Genomic_DNA"/>
</dbReference>
<dbReference type="Proteomes" id="UP000270299">
    <property type="component" value="Unassembled WGS sequence"/>
</dbReference>
<keyword evidence="3" id="KW-1185">Reference proteome</keyword>
<protein>
    <recommendedName>
        <fullName evidence="4">DUF4190 domain-containing protein</fullName>
    </recommendedName>
</protein>
<comment type="caution">
    <text evidence="2">The sequence shown here is derived from an EMBL/GenBank/DDBJ whole genome shotgun (WGS) entry which is preliminary data.</text>
</comment>
<proteinExistence type="predicted"/>
<organism evidence="2 3">
    <name type="scientific">Mycetocola manganoxydans</name>
    <dbReference type="NCBI Taxonomy" id="699879"/>
    <lineage>
        <taxon>Bacteria</taxon>
        <taxon>Bacillati</taxon>
        <taxon>Actinomycetota</taxon>
        <taxon>Actinomycetes</taxon>
        <taxon>Micrococcales</taxon>
        <taxon>Microbacteriaceae</taxon>
        <taxon>Mycetocola</taxon>
    </lineage>
</organism>
<reference evidence="2 3" key="1">
    <citation type="submission" date="2018-10" db="EMBL/GenBank/DDBJ databases">
        <authorList>
            <person name="Li J."/>
        </authorList>
    </citation>
    <scope>NUCLEOTIDE SEQUENCE [LARGE SCALE GENOMIC DNA]</scope>
    <source>
        <strain evidence="2 3">CCTCC AB209002</strain>
    </source>
</reference>
<feature type="transmembrane region" description="Helical" evidence="1">
    <location>
        <begin position="91"/>
        <end position="115"/>
    </location>
</feature>
<evidence type="ECO:0000313" key="2">
    <source>
        <dbReference type="EMBL" id="RLP72984.1"/>
    </source>
</evidence>
<keyword evidence="1" id="KW-0812">Transmembrane</keyword>
<keyword evidence="1" id="KW-0472">Membrane</keyword>
<evidence type="ECO:0000256" key="1">
    <source>
        <dbReference type="SAM" id="Phobius"/>
    </source>
</evidence>
<feature type="transmembrane region" description="Helical" evidence="1">
    <location>
        <begin position="51"/>
        <end position="79"/>
    </location>
</feature>
<sequence length="116" mass="12272">MTSSIAPETALTRRERQRQLNPLRYHAMINPARIPEPVHFEPGPKRLSATALLLGLGSLLVGFTIIAPIAALVFGVIALGREPAHAALSAWGIATGVVFGAIWAVLTPTILVALFG</sequence>
<name>A0A3L6ZYU2_9MICO</name>
<gene>
    <name evidence="2" type="ORF">D9V29_02980</name>
</gene>
<accession>A0A3L6ZYU2</accession>
<keyword evidence="1" id="KW-1133">Transmembrane helix</keyword>
<dbReference type="RefSeq" id="WP_121671840.1">
    <property type="nucleotide sequence ID" value="NZ_BMXM01000003.1"/>
</dbReference>
<dbReference type="OrthoDB" id="4794509at2"/>
<evidence type="ECO:0008006" key="4">
    <source>
        <dbReference type="Google" id="ProtNLM"/>
    </source>
</evidence>
<dbReference type="AlphaFoldDB" id="A0A3L6ZYU2"/>